<dbReference type="InterPro" id="IPR050204">
    <property type="entry name" value="AraC_XylS_family_regulators"/>
</dbReference>
<dbReference type="RefSeq" id="WP_315956118.1">
    <property type="nucleotide sequence ID" value="NZ_JAWCUD010000023.1"/>
</dbReference>
<dbReference type="PANTHER" id="PTHR46796">
    <property type="entry name" value="HTH-TYPE TRANSCRIPTIONAL ACTIVATOR RHAS-RELATED"/>
    <property type="match status" value="1"/>
</dbReference>
<keyword evidence="3" id="KW-0238">DNA-binding</keyword>
<dbReference type="PROSITE" id="PS01124">
    <property type="entry name" value="HTH_ARAC_FAMILY_2"/>
    <property type="match status" value="1"/>
</dbReference>
<evidence type="ECO:0000256" key="3">
    <source>
        <dbReference type="ARBA" id="ARBA00023125"/>
    </source>
</evidence>
<dbReference type="Pfam" id="PF02311">
    <property type="entry name" value="AraC_binding"/>
    <property type="match status" value="1"/>
</dbReference>
<dbReference type="InterPro" id="IPR014710">
    <property type="entry name" value="RmlC-like_jellyroll"/>
</dbReference>
<dbReference type="Proteomes" id="UP001260980">
    <property type="component" value="Unassembled WGS sequence"/>
</dbReference>
<dbReference type="PANTHER" id="PTHR46796:SF13">
    <property type="entry name" value="HTH-TYPE TRANSCRIPTIONAL ACTIVATOR RHAS"/>
    <property type="match status" value="1"/>
</dbReference>
<gene>
    <name evidence="7" type="ORF">RQP52_35205</name>
</gene>
<protein>
    <submittedName>
        <fullName evidence="7">Helix-turn-helix domain-containing protein</fullName>
    </submittedName>
</protein>
<keyword evidence="2" id="KW-0805">Transcription regulation</keyword>
<evidence type="ECO:0000256" key="4">
    <source>
        <dbReference type="ARBA" id="ARBA00023159"/>
    </source>
</evidence>
<keyword evidence="4" id="KW-0010">Activator</keyword>
<evidence type="ECO:0000256" key="5">
    <source>
        <dbReference type="ARBA" id="ARBA00023163"/>
    </source>
</evidence>
<dbReference type="PRINTS" id="PR00032">
    <property type="entry name" value="HTHARAC"/>
</dbReference>
<evidence type="ECO:0000313" key="8">
    <source>
        <dbReference type="Proteomes" id="UP001260980"/>
    </source>
</evidence>
<dbReference type="InterPro" id="IPR003313">
    <property type="entry name" value="AraC-bd"/>
</dbReference>
<evidence type="ECO:0000259" key="6">
    <source>
        <dbReference type="PROSITE" id="PS01124"/>
    </source>
</evidence>
<keyword evidence="5" id="KW-0804">Transcription</keyword>
<organism evidence="7 8">
    <name type="scientific">Paenibacillus violae</name>
    <dbReference type="NCBI Taxonomy" id="3077234"/>
    <lineage>
        <taxon>Bacteria</taxon>
        <taxon>Bacillati</taxon>
        <taxon>Bacillota</taxon>
        <taxon>Bacilli</taxon>
        <taxon>Bacillales</taxon>
        <taxon>Paenibacillaceae</taxon>
        <taxon>Paenibacillus</taxon>
    </lineage>
</organism>
<evidence type="ECO:0000256" key="1">
    <source>
        <dbReference type="ARBA" id="ARBA00022490"/>
    </source>
</evidence>
<accession>A0ABU3RQR4</accession>
<dbReference type="Gene3D" id="2.60.120.10">
    <property type="entry name" value="Jelly Rolls"/>
    <property type="match status" value="1"/>
</dbReference>
<dbReference type="SUPFAM" id="SSF46689">
    <property type="entry name" value="Homeodomain-like"/>
    <property type="match status" value="2"/>
</dbReference>
<keyword evidence="1" id="KW-0963">Cytoplasm</keyword>
<dbReference type="SUPFAM" id="SSF51215">
    <property type="entry name" value="Regulatory protein AraC"/>
    <property type="match status" value="1"/>
</dbReference>
<dbReference type="InterPro" id="IPR009057">
    <property type="entry name" value="Homeodomain-like_sf"/>
</dbReference>
<feature type="domain" description="HTH araC/xylS-type" evidence="6">
    <location>
        <begin position="190"/>
        <end position="288"/>
    </location>
</feature>
<dbReference type="InterPro" id="IPR020449">
    <property type="entry name" value="Tscrpt_reg_AraC-type_HTH"/>
</dbReference>
<dbReference type="InterPro" id="IPR037923">
    <property type="entry name" value="HTH-like"/>
</dbReference>
<dbReference type="EMBL" id="JAWCUD010000023">
    <property type="protein sequence ID" value="MDU0206319.1"/>
    <property type="molecule type" value="Genomic_DNA"/>
</dbReference>
<sequence length="289" mass="33591">MSADSILNHELQPYIRYADLLHFQQWKTPPRIITDYMLLYVQEGSFRLQAEGALYEVNQGQFIFVQPGIVHQMESEAPVWLMSLHMDLFPSQVDARPEMIVPIDHGFNPDSVPLQPSLKTFADISIPYLLKLSRHEWMLDTLQQAIAHWGRKNAIDLLQAQVHATEIVLELLKEYTTRDTSEHSRSTSLSWVPAYMQYRLSEPLTVEEMAHKALMSRSYFSLHFRSQFGVSPHQFLLKLRLDYATDLLRGTDFPLQDIADSCGFSSVHHFSKMYKLRFGYPPSQIRRHP</sequence>
<dbReference type="InterPro" id="IPR018060">
    <property type="entry name" value="HTH_AraC"/>
</dbReference>
<proteinExistence type="predicted"/>
<dbReference type="Pfam" id="PF12833">
    <property type="entry name" value="HTH_18"/>
    <property type="match status" value="1"/>
</dbReference>
<dbReference type="InterPro" id="IPR018062">
    <property type="entry name" value="HTH_AraC-typ_CS"/>
</dbReference>
<dbReference type="SMART" id="SM00342">
    <property type="entry name" value="HTH_ARAC"/>
    <property type="match status" value="1"/>
</dbReference>
<comment type="caution">
    <text evidence="7">The sequence shown here is derived from an EMBL/GenBank/DDBJ whole genome shotgun (WGS) entry which is preliminary data.</text>
</comment>
<reference evidence="7 8" key="1">
    <citation type="submission" date="2023-10" db="EMBL/GenBank/DDBJ databases">
        <title>Paenibacillus strain PFR10 Genome sequencing and assembly.</title>
        <authorList>
            <person name="Kim I."/>
        </authorList>
    </citation>
    <scope>NUCLEOTIDE SEQUENCE [LARGE SCALE GENOMIC DNA]</scope>
    <source>
        <strain evidence="7 8">PFR10</strain>
    </source>
</reference>
<dbReference type="PROSITE" id="PS00041">
    <property type="entry name" value="HTH_ARAC_FAMILY_1"/>
    <property type="match status" value="1"/>
</dbReference>
<name>A0ABU3RQR4_9BACL</name>
<evidence type="ECO:0000256" key="2">
    <source>
        <dbReference type="ARBA" id="ARBA00023015"/>
    </source>
</evidence>
<dbReference type="Gene3D" id="1.10.10.60">
    <property type="entry name" value="Homeodomain-like"/>
    <property type="match status" value="2"/>
</dbReference>
<keyword evidence="8" id="KW-1185">Reference proteome</keyword>
<evidence type="ECO:0000313" key="7">
    <source>
        <dbReference type="EMBL" id="MDU0206319.1"/>
    </source>
</evidence>